<evidence type="ECO:0000313" key="3">
    <source>
        <dbReference type="Proteomes" id="UP000660675"/>
    </source>
</evidence>
<reference evidence="3" key="1">
    <citation type="journal article" date="2019" name="Int. J. Syst. Evol. Microbiol.">
        <title>The Global Catalogue of Microorganisms (GCM) 10K type strain sequencing project: providing services to taxonomists for standard genome sequencing and annotation.</title>
        <authorList>
            <consortium name="The Broad Institute Genomics Platform"/>
            <consortium name="The Broad Institute Genome Sequencing Center for Infectious Disease"/>
            <person name="Wu L."/>
            <person name="Ma J."/>
        </authorList>
    </citation>
    <scope>NUCLEOTIDE SEQUENCE [LARGE SCALE GENOMIC DNA]</scope>
    <source>
        <strain evidence="3">JCM 4376</strain>
    </source>
</reference>
<organism evidence="2 3">
    <name type="scientific">Streptomyces gelaticus</name>
    <dbReference type="NCBI Taxonomy" id="285446"/>
    <lineage>
        <taxon>Bacteria</taxon>
        <taxon>Bacillati</taxon>
        <taxon>Actinomycetota</taxon>
        <taxon>Actinomycetes</taxon>
        <taxon>Kitasatosporales</taxon>
        <taxon>Streptomycetaceae</taxon>
        <taxon>Streptomyces</taxon>
    </lineage>
</organism>
<feature type="compositionally biased region" description="Basic and acidic residues" evidence="1">
    <location>
        <begin position="89"/>
        <end position="98"/>
    </location>
</feature>
<evidence type="ECO:0008006" key="4">
    <source>
        <dbReference type="Google" id="ProtNLM"/>
    </source>
</evidence>
<dbReference type="EMBL" id="BMTF01000007">
    <property type="protein sequence ID" value="GGV82904.1"/>
    <property type="molecule type" value="Genomic_DNA"/>
</dbReference>
<comment type="caution">
    <text evidence="2">The sequence shown here is derived from an EMBL/GenBank/DDBJ whole genome shotgun (WGS) entry which is preliminary data.</text>
</comment>
<feature type="compositionally biased region" description="Polar residues" evidence="1">
    <location>
        <begin position="31"/>
        <end position="40"/>
    </location>
</feature>
<keyword evidence="3" id="KW-1185">Reference proteome</keyword>
<name>A0ABQ2VXC0_9ACTN</name>
<evidence type="ECO:0000313" key="2">
    <source>
        <dbReference type="EMBL" id="GGV82904.1"/>
    </source>
</evidence>
<dbReference type="Proteomes" id="UP000660675">
    <property type="component" value="Unassembled WGS sequence"/>
</dbReference>
<sequence length="98" mass="10594">MSCSFDAASESLNAFSTPVDTCVEENVSPVTQRGKTITVNRRSRSCFTPVRSTHPSGRPDGGTDERAPRAAPGPPDPRAGLYSRQAPPSERHLREETP</sequence>
<gene>
    <name evidence="2" type="ORF">GCM10015535_24900</name>
</gene>
<proteinExistence type="predicted"/>
<feature type="region of interest" description="Disordered" evidence="1">
    <location>
        <begin position="31"/>
        <end position="98"/>
    </location>
</feature>
<protein>
    <recommendedName>
        <fullName evidence="4">DUF397 domain-containing protein</fullName>
    </recommendedName>
</protein>
<accession>A0ABQ2VXC0</accession>
<evidence type="ECO:0000256" key="1">
    <source>
        <dbReference type="SAM" id="MobiDB-lite"/>
    </source>
</evidence>